<feature type="region of interest" description="Disordered" evidence="1">
    <location>
        <begin position="69"/>
        <end position="90"/>
    </location>
</feature>
<organism evidence="3 4">
    <name type="scientific">Nostoc edaphicum CCNP1411</name>
    <dbReference type="NCBI Taxonomy" id="1472755"/>
    <lineage>
        <taxon>Bacteria</taxon>
        <taxon>Bacillati</taxon>
        <taxon>Cyanobacteriota</taxon>
        <taxon>Cyanophyceae</taxon>
        <taxon>Nostocales</taxon>
        <taxon>Nostocaceae</taxon>
        <taxon>Nostoc</taxon>
    </lineage>
</organism>
<proteinExistence type="predicted"/>
<sequence length="247" mass="26827">MATFNLGTVGTTPVVRNNFSLTTSDPTDVFKFQISGTKNINLSLTDISAGDDAELLLFRDNGNGIFDSGDQLVNSSANSRNRDESINDRENTGTYFAQVRRFAPGSSGTVSYDFAVSATTPNSTAGFSNLLPREFELGNLSADVSRSSLINDGDTTDTYQFSLGTFEGVNITLNRLLADADIRLIRDFNNNRIVDAGEEIARSTRGGTTADVISNIRQSGDYFLQVQQFTGNTGYDLTFDHFTTPEA</sequence>
<evidence type="ECO:0000313" key="4">
    <source>
        <dbReference type="Proteomes" id="UP000514713"/>
    </source>
</evidence>
<dbReference type="AlphaFoldDB" id="A0A7D7L9L3"/>
<evidence type="ECO:0000259" key="2">
    <source>
        <dbReference type="Pfam" id="PF04151"/>
    </source>
</evidence>
<feature type="domain" description="Peptidase C-terminal archaeal/bacterial" evidence="2">
    <location>
        <begin position="155"/>
        <end position="227"/>
    </location>
</feature>
<dbReference type="Pfam" id="PF04151">
    <property type="entry name" value="PPC"/>
    <property type="match status" value="2"/>
</dbReference>
<gene>
    <name evidence="3" type="ORF">HUN01_03130</name>
</gene>
<keyword evidence="4" id="KW-1185">Reference proteome</keyword>
<dbReference type="Gene3D" id="2.60.120.380">
    <property type="match status" value="2"/>
</dbReference>
<evidence type="ECO:0000256" key="1">
    <source>
        <dbReference type="SAM" id="MobiDB-lite"/>
    </source>
</evidence>
<accession>A0A7D7L9L3</accession>
<protein>
    <submittedName>
        <fullName evidence="3">PPC domain-containing protein</fullName>
    </submittedName>
</protein>
<dbReference type="Proteomes" id="UP000514713">
    <property type="component" value="Chromosome"/>
</dbReference>
<evidence type="ECO:0000313" key="3">
    <source>
        <dbReference type="EMBL" id="QMS86608.1"/>
    </source>
</evidence>
<dbReference type="InterPro" id="IPR007280">
    <property type="entry name" value="Peptidase_C_arc/bac"/>
</dbReference>
<name>A0A7D7L9L3_9NOSO</name>
<feature type="compositionally biased region" description="Basic and acidic residues" evidence="1">
    <location>
        <begin position="80"/>
        <end position="90"/>
    </location>
</feature>
<reference evidence="4" key="1">
    <citation type="submission" date="2020-06" db="EMBL/GenBank/DDBJ databases">
        <title>Nostoc edaphicum CCNP1411 genome.</title>
        <authorList>
            <person name="Fidor A."/>
            <person name="Grabski M."/>
            <person name="Gawor J."/>
            <person name="Gromadka R."/>
            <person name="Wegrzyn G."/>
            <person name="Mazur-Marzec H."/>
        </authorList>
    </citation>
    <scope>NUCLEOTIDE SEQUENCE [LARGE SCALE GENOMIC DNA]</scope>
    <source>
        <strain evidence="4">CCNP1411</strain>
    </source>
</reference>
<dbReference type="RefSeq" id="WP_181930040.1">
    <property type="nucleotide sequence ID" value="NZ_CP054698.1"/>
</dbReference>
<dbReference type="EMBL" id="CP054698">
    <property type="protein sequence ID" value="QMS86608.1"/>
    <property type="molecule type" value="Genomic_DNA"/>
</dbReference>
<dbReference type="SUPFAM" id="SSF89260">
    <property type="entry name" value="Collagen-binding domain"/>
    <property type="match status" value="2"/>
</dbReference>
<feature type="domain" description="Peptidase C-terminal archaeal/bacterial" evidence="2">
    <location>
        <begin position="27"/>
        <end position="100"/>
    </location>
</feature>
<dbReference type="KEGG" id="ned:HUN01_03130"/>